<feature type="domain" description="CofH/MqnC-like C-terminal" evidence="1">
    <location>
        <begin position="3"/>
        <end position="53"/>
    </location>
</feature>
<keyword evidence="2" id="KW-0560">Oxidoreductase</keyword>
<dbReference type="GO" id="GO:0016491">
    <property type="term" value="F:oxidoreductase activity"/>
    <property type="evidence" value="ECO:0007669"/>
    <property type="project" value="UniProtKB-KW"/>
</dbReference>
<accession>A0A7G9Z9C9</accession>
<dbReference type="EMBL" id="MT631671">
    <property type="protein sequence ID" value="QNO56863.1"/>
    <property type="molecule type" value="Genomic_DNA"/>
</dbReference>
<dbReference type="InterPro" id="IPR045567">
    <property type="entry name" value="CofH/MnqC-like_C"/>
</dbReference>
<name>A0A7G9Z9C9_9EURY</name>
<dbReference type="EC" id="1.21.98.1" evidence="2"/>
<proteinExistence type="predicted"/>
<sequence>MGKLALFFGANDFGRTIREENVVTAAGKEHKPARAVEIIKAVESVGRSMAQRNTGWGVL</sequence>
<protein>
    <submittedName>
        <fullName evidence="2">Cyclic dehypoxanthine futalosine synthase</fullName>
        <ecNumber evidence="2">1.21.98.1</ecNumber>
    </submittedName>
</protein>
<evidence type="ECO:0000259" key="1">
    <source>
        <dbReference type="Pfam" id="PF19288"/>
    </source>
</evidence>
<dbReference type="Pfam" id="PF19288">
    <property type="entry name" value="CofH_C"/>
    <property type="match status" value="1"/>
</dbReference>
<dbReference type="AlphaFoldDB" id="A0A7G9Z9C9"/>
<organism evidence="2">
    <name type="scientific">Candidatus Methanophaga sp. ANME-1 ERB7</name>
    <dbReference type="NCBI Taxonomy" id="2759913"/>
    <lineage>
        <taxon>Archaea</taxon>
        <taxon>Methanobacteriati</taxon>
        <taxon>Methanobacteriota</taxon>
        <taxon>Stenosarchaea group</taxon>
        <taxon>Methanomicrobia</taxon>
        <taxon>Candidatus Methanophagales</taxon>
        <taxon>Candidatus Methanophagaceae</taxon>
        <taxon>Candidatus Methanophaga</taxon>
    </lineage>
</organism>
<gene>
    <name evidence="2" type="primary">mqnC</name>
    <name evidence="2" type="ORF">KGHFPOIM_00005</name>
</gene>
<reference evidence="2" key="1">
    <citation type="submission" date="2020-06" db="EMBL/GenBank/DDBJ databases">
        <title>Unique genomic features of the anaerobic methanotrophic archaea.</title>
        <authorList>
            <person name="Chadwick G.L."/>
            <person name="Skennerton C.T."/>
            <person name="Laso-Perez R."/>
            <person name="Leu A.O."/>
            <person name="Speth D.R."/>
            <person name="Yu H."/>
            <person name="Morgan-Lang C."/>
            <person name="Hatzenpichler R."/>
            <person name="Goudeau D."/>
            <person name="Malmstrom R."/>
            <person name="Brazelton W.J."/>
            <person name="Woyke T."/>
            <person name="Hallam S.J."/>
            <person name="Tyson G.W."/>
            <person name="Wegener G."/>
            <person name="Boetius A."/>
            <person name="Orphan V."/>
        </authorList>
    </citation>
    <scope>NUCLEOTIDE SEQUENCE</scope>
</reference>
<evidence type="ECO:0000313" key="2">
    <source>
        <dbReference type="EMBL" id="QNO56863.1"/>
    </source>
</evidence>